<dbReference type="SUPFAM" id="SSF55874">
    <property type="entry name" value="ATPase domain of HSP90 chaperone/DNA topoisomerase II/histidine kinase"/>
    <property type="match status" value="1"/>
</dbReference>
<dbReference type="AlphaFoldDB" id="A0A919SP66"/>
<keyword evidence="8" id="KW-1185">Reference proteome</keyword>
<dbReference type="SUPFAM" id="SSF54211">
    <property type="entry name" value="Ribosomal protein S5 domain 2-like"/>
    <property type="match status" value="1"/>
</dbReference>
<dbReference type="SMART" id="SM00387">
    <property type="entry name" value="HATPase_c"/>
    <property type="match status" value="1"/>
</dbReference>
<feature type="domain" description="Histidine kinase/HSP90-like ATPase" evidence="6">
    <location>
        <begin position="19"/>
        <end position="165"/>
    </location>
</feature>
<dbReference type="PANTHER" id="PTHR11528">
    <property type="entry name" value="HEAT SHOCK PROTEIN 90 FAMILY MEMBER"/>
    <property type="match status" value="1"/>
</dbReference>
<organism evidence="7 8">
    <name type="scientific">Actinoplanes auranticolor</name>
    <dbReference type="NCBI Taxonomy" id="47988"/>
    <lineage>
        <taxon>Bacteria</taxon>
        <taxon>Bacillati</taxon>
        <taxon>Actinomycetota</taxon>
        <taxon>Actinomycetes</taxon>
        <taxon>Micromonosporales</taxon>
        <taxon>Micromonosporaceae</taxon>
        <taxon>Actinoplanes</taxon>
    </lineage>
</organism>
<reference evidence="7" key="1">
    <citation type="submission" date="2021-03" db="EMBL/GenBank/DDBJ databases">
        <title>Whole genome shotgun sequence of Actinoplanes auranticolor NBRC 12245.</title>
        <authorList>
            <person name="Komaki H."/>
            <person name="Tamura T."/>
        </authorList>
    </citation>
    <scope>NUCLEOTIDE SEQUENCE</scope>
    <source>
        <strain evidence="7">NBRC 12245</strain>
    </source>
</reference>
<keyword evidence="3 5" id="KW-0067">ATP-binding</keyword>
<evidence type="ECO:0000256" key="2">
    <source>
        <dbReference type="ARBA" id="ARBA00022741"/>
    </source>
</evidence>
<evidence type="ECO:0000256" key="4">
    <source>
        <dbReference type="ARBA" id="ARBA00023186"/>
    </source>
</evidence>
<dbReference type="Gene3D" id="3.30.230.80">
    <property type="match status" value="1"/>
</dbReference>
<dbReference type="GO" id="GO:0140662">
    <property type="term" value="F:ATP-dependent protein folding chaperone"/>
    <property type="evidence" value="ECO:0007669"/>
    <property type="project" value="InterPro"/>
</dbReference>
<dbReference type="GO" id="GO:0016887">
    <property type="term" value="F:ATP hydrolysis activity"/>
    <property type="evidence" value="ECO:0007669"/>
    <property type="project" value="InterPro"/>
</dbReference>
<keyword evidence="4" id="KW-0143">Chaperone</keyword>
<evidence type="ECO:0000256" key="1">
    <source>
        <dbReference type="ARBA" id="ARBA00008239"/>
    </source>
</evidence>
<evidence type="ECO:0000313" key="7">
    <source>
        <dbReference type="EMBL" id="GIM75064.1"/>
    </source>
</evidence>
<dbReference type="InterPro" id="IPR003594">
    <property type="entry name" value="HATPase_dom"/>
</dbReference>
<dbReference type="Gene3D" id="3.30.565.10">
    <property type="entry name" value="Histidine kinase-like ATPase, C-terminal domain"/>
    <property type="match status" value="1"/>
</dbReference>
<evidence type="ECO:0000259" key="6">
    <source>
        <dbReference type="SMART" id="SM00387"/>
    </source>
</evidence>
<feature type="binding site" evidence="5">
    <location>
        <position position="34"/>
    </location>
    <ligand>
        <name>ATP</name>
        <dbReference type="ChEBI" id="CHEBI:30616"/>
    </ligand>
</feature>
<dbReference type="Proteomes" id="UP000681340">
    <property type="component" value="Unassembled WGS sequence"/>
</dbReference>
<sequence>MSNTFQVDLRGIVDLLSHHLYASPRVYVRELLQNAVDAITAVRQDETAGTARISIESAATTGDGSLRISDNGIGLTEDQVHELLATIGRSSKRDELGFARHEFLGQFGIGLLSCFLVADEIRVHTRRAGAAPVLWTGYADGRYDVQPGPEREPGTSVTLVPRRGSEMFLAGATVTQLATLYGSLLPVDVTVDGTTVTVGEVPWAAGRRAAISYAERTLGFTPFDVIELDVPEAGLTGAAFVLPTPVNPATRGGHRVYLKRMLLAEAVEGLLPEWAFFARCVVDSTELRPTASREALYDDSLLVATREAIADQLRGWLVRLASTDPRRLAEFLRIHHLGVKALALHDDEMLRLVEQWWPMETNTGQMTLAEFRTRHGLIRFAATTDEFRQLAAVAAAQDVGLINGGYTYDAEIIERLPQLDRDIKVERLEPTDLATRFDALDAATELRLRPFLSAAQRRLDRLGCEVVVRTFEPANLPALYLVSRAAHFHEEFTATREKADELWGGVLDALADSDPPDRPQLVLNHRNPLVRRVTAIGDPDLTALAVEALYGQALLLGYHPIRPADAALLNTSFLGLLGRAVPGEAQ</sequence>
<protein>
    <submittedName>
        <fullName evidence="7">Molecular chaperone HtpG</fullName>
    </submittedName>
</protein>
<dbReference type="Pfam" id="PF02518">
    <property type="entry name" value="HATPase_c"/>
    <property type="match status" value="1"/>
</dbReference>
<feature type="binding site" evidence="5">
    <location>
        <position position="70"/>
    </location>
    <ligand>
        <name>ATP</name>
        <dbReference type="ChEBI" id="CHEBI:30616"/>
    </ligand>
</feature>
<comment type="caution">
    <text evidence="7">The sequence shown here is derived from an EMBL/GenBank/DDBJ whole genome shotgun (WGS) entry which is preliminary data.</text>
</comment>
<gene>
    <name evidence="7" type="ORF">Aau02nite_64090</name>
</gene>
<dbReference type="GO" id="GO:0051082">
    <property type="term" value="F:unfolded protein binding"/>
    <property type="evidence" value="ECO:0007669"/>
    <property type="project" value="InterPro"/>
</dbReference>
<dbReference type="RefSeq" id="WP_212992294.1">
    <property type="nucleotide sequence ID" value="NZ_BAABEA010000020.1"/>
</dbReference>
<dbReference type="PRINTS" id="PR00775">
    <property type="entry name" value="HEATSHOCK90"/>
</dbReference>
<proteinExistence type="inferred from homology"/>
<dbReference type="EMBL" id="BOQL01000054">
    <property type="protein sequence ID" value="GIM75064.1"/>
    <property type="molecule type" value="Genomic_DNA"/>
</dbReference>
<evidence type="ECO:0000256" key="3">
    <source>
        <dbReference type="ARBA" id="ARBA00022840"/>
    </source>
</evidence>
<dbReference type="InterPro" id="IPR020568">
    <property type="entry name" value="Ribosomal_Su5_D2-typ_SF"/>
</dbReference>
<dbReference type="InterPro" id="IPR036890">
    <property type="entry name" value="HATPase_C_sf"/>
</dbReference>
<dbReference type="NCBIfam" id="NF010683">
    <property type="entry name" value="PRK14083.1"/>
    <property type="match status" value="1"/>
</dbReference>
<dbReference type="InterPro" id="IPR001404">
    <property type="entry name" value="Hsp90_fam"/>
</dbReference>
<keyword evidence="2 5" id="KW-0547">Nucleotide-binding</keyword>
<comment type="similarity">
    <text evidence="1">Belongs to the heat shock protein 90 family.</text>
</comment>
<name>A0A919SP66_9ACTN</name>
<accession>A0A919SP66</accession>
<feature type="binding site" evidence="5">
    <location>
        <position position="155"/>
    </location>
    <ligand>
        <name>ATP</name>
        <dbReference type="ChEBI" id="CHEBI:30616"/>
    </ligand>
</feature>
<evidence type="ECO:0000313" key="8">
    <source>
        <dbReference type="Proteomes" id="UP000681340"/>
    </source>
</evidence>
<dbReference type="PIRSF" id="PIRSF002583">
    <property type="entry name" value="Hsp90"/>
    <property type="match status" value="1"/>
</dbReference>
<dbReference type="GO" id="GO:0005524">
    <property type="term" value="F:ATP binding"/>
    <property type="evidence" value="ECO:0007669"/>
    <property type="project" value="UniProtKB-KW"/>
</dbReference>
<dbReference type="InterPro" id="IPR020575">
    <property type="entry name" value="Hsp90_N"/>
</dbReference>
<feature type="binding site" evidence="5">
    <location>
        <position position="30"/>
    </location>
    <ligand>
        <name>ATP</name>
        <dbReference type="ChEBI" id="CHEBI:30616"/>
    </ligand>
</feature>
<evidence type="ECO:0000256" key="5">
    <source>
        <dbReference type="PIRSR" id="PIRSR002583-1"/>
    </source>
</evidence>